<proteinExistence type="predicted"/>
<reference evidence="1 2" key="1">
    <citation type="journal article" date="2017" name="BMC Genomics">
        <title>Genome sequencing of 39 Akkermansia muciniphila isolates reveals its population structure, genomic and functional diverisity, and global distribution in mammalian gut microbiotas.</title>
        <authorList>
            <person name="Guo X."/>
            <person name="Li S."/>
            <person name="Zhang J."/>
            <person name="Wu F."/>
            <person name="Li X."/>
            <person name="Wu D."/>
            <person name="Zhang M."/>
            <person name="Ou Z."/>
            <person name="Jie Z."/>
            <person name="Yan Q."/>
            <person name="Li P."/>
            <person name="Yi J."/>
            <person name="Peng Y."/>
        </authorList>
    </citation>
    <scope>NUCLEOTIDE SEQUENCE [LARGE SCALE GENOMIC DNA]</scope>
    <source>
        <strain evidence="1 2">GP24</strain>
    </source>
</reference>
<comment type="caution">
    <text evidence="1">The sequence shown here is derived from an EMBL/GenBank/DDBJ whole genome shotgun (WGS) entry which is preliminary data.</text>
</comment>
<dbReference type="Proteomes" id="UP000236000">
    <property type="component" value="Unassembled WGS sequence"/>
</dbReference>
<organism evidence="1 2">
    <name type="scientific">Akkermansia muciniphila</name>
    <dbReference type="NCBI Taxonomy" id="239935"/>
    <lineage>
        <taxon>Bacteria</taxon>
        <taxon>Pseudomonadati</taxon>
        <taxon>Verrucomicrobiota</taxon>
        <taxon>Verrucomicrobiia</taxon>
        <taxon>Verrucomicrobiales</taxon>
        <taxon>Akkermansiaceae</taxon>
        <taxon>Akkermansia</taxon>
    </lineage>
</organism>
<protein>
    <submittedName>
        <fullName evidence="1">FeoB-associated Cys-rich membrane protein</fullName>
    </submittedName>
</protein>
<dbReference type="AlphaFoldDB" id="A0A2N8HB18"/>
<gene>
    <name evidence="1" type="ORF">CXU22_10505</name>
</gene>
<evidence type="ECO:0000313" key="2">
    <source>
        <dbReference type="Proteomes" id="UP000236000"/>
    </source>
</evidence>
<dbReference type="EMBL" id="PJKA01000013">
    <property type="protein sequence ID" value="PNC17064.1"/>
    <property type="molecule type" value="Genomic_DNA"/>
</dbReference>
<accession>A0A2N8HB18</accession>
<dbReference type="Pfam" id="PF12669">
    <property type="entry name" value="FeoB_associated"/>
    <property type="match status" value="1"/>
</dbReference>
<dbReference type="RefSeq" id="WP_102715255.1">
    <property type="nucleotide sequence ID" value="NZ_PJKA01000013.1"/>
</dbReference>
<evidence type="ECO:0000313" key="1">
    <source>
        <dbReference type="EMBL" id="PNC17064.1"/>
    </source>
</evidence>
<name>A0A2N8HB18_9BACT</name>
<sequence>MGTYIIGAILFLALAYALYKSFSKRGKCCGNCDGCGNSGAGCCGGHGHGCHGENEKQD</sequence>